<dbReference type="AlphaFoldDB" id="A0A7R9FEG1"/>
<protein>
    <recommendedName>
        <fullName evidence="1">Reverse transcriptase domain-containing protein</fullName>
    </recommendedName>
</protein>
<proteinExistence type="predicted"/>
<accession>A0A7R9FEG1</accession>
<feature type="domain" description="Reverse transcriptase" evidence="1">
    <location>
        <begin position="339"/>
        <end position="432"/>
    </location>
</feature>
<dbReference type="EMBL" id="OE000010">
    <property type="protein sequence ID" value="CAD7451893.1"/>
    <property type="molecule type" value="Genomic_DNA"/>
</dbReference>
<dbReference type="PANTHER" id="PTHR33332">
    <property type="entry name" value="REVERSE TRANSCRIPTASE DOMAIN-CONTAINING PROTEIN"/>
    <property type="match status" value="1"/>
</dbReference>
<gene>
    <name evidence="2" type="ORF">TTEB3V08_LOCUS89</name>
</gene>
<name>A0A7R9FEG1_9NEOP</name>
<dbReference type="Pfam" id="PF00078">
    <property type="entry name" value="RVT_1"/>
    <property type="match status" value="1"/>
</dbReference>
<evidence type="ECO:0000313" key="2">
    <source>
        <dbReference type="EMBL" id="CAD7451893.1"/>
    </source>
</evidence>
<organism evidence="2">
    <name type="scientific">Timema tahoe</name>
    <dbReference type="NCBI Taxonomy" id="61484"/>
    <lineage>
        <taxon>Eukaryota</taxon>
        <taxon>Metazoa</taxon>
        <taxon>Ecdysozoa</taxon>
        <taxon>Arthropoda</taxon>
        <taxon>Hexapoda</taxon>
        <taxon>Insecta</taxon>
        <taxon>Pterygota</taxon>
        <taxon>Neoptera</taxon>
        <taxon>Polyneoptera</taxon>
        <taxon>Phasmatodea</taxon>
        <taxon>Timematodea</taxon>
        <taxon>Timematoidea</taxon>
        <taxon>Timematidae</taxon>
        <taxon>Timema</taxon>
    </lineage>
</organism>
<sequence>MNPYKKDTFFYEASKKGREEYLAGYPERYVNEPISPPLAPPNRLVAYPRTLPSGRELGRLNLEEVNPHLRGGRVENHLGKTTPSSPDRDSKLDLPVLGGLAQHDWRVSQLRHRGRECARICVEGEWKNYLGKTTTSTSDLDSNPDLPVIGSPAYCESDALYHSATKELSDAKQEVNCTKYDVVSTRTGNCLIIPERYSNPSLPVISNLVYCESEALEPTQTEYISLSDPDKRIRMLQLVMSCECSRLDGTESPFAHRWEIYIRSPWVINPIAGQQRPNIGQPVPLLRDNSSETQEESCNQFARRDPWCPSGLEGPLLERSSALACSPSQMERNNHLSLYVNDIPKSPDTKLALYADDTALVVESWRGQLVERQLQTHLTQLEGWLTTWRTSINVEKSTAVLFTWKRKFYMPAPLRLFGEQIRWADSVKYLVLTLDSKLTGRLHCTERLNKARQRLGVLGQLLNRRSALSTRNGLTLYKQLLRPILDYVCPTWGHLADMFMRRMQAFHSKCLRIIVDAPSYVRNVTLHRDLDMPTIKDHFRKLAQSFYDRLPGATNPLIQGLGNYVIDPGGCHRRPKALLG</sequence>
<dbReference type="InterPro" id="IPR000477">
    <property type="entry name" value="RT_dom"/>
</dbReference>
<reference evidence="2" key="1">
    <citation type="submission" date="2020-11" db="EMBL/GenBank/DDBJ databases">
        <authorList>
            <person name="Tran Van P."/>
        </authorList>
    </citation>
    <scope>NUCLEOTIDE SEQUENCE</scope>
</reference>
<evidence type="ECO:0000259" key="1">
    <source>
        <dbReference type="Pfam" id="PF00078"/>
    </source>
</evidence>